<evidence type="ECO:0000256" key="1">
    <source>
        <dbReference type="SAM" id="MobiDB-lite"/>
    </source>
</evidence>
<feature type="compositionally biased region" description="Polar residues" evidence="1">
    <location>
        <begin position="20"/>
        <end position="29"/>
    </location>
</feature>
<evidence type="ECO:0000313" key="3">
    <source>
        <dbReference type="Proteomes" id="UP000663891"/>
    </source>
</evidence>
<sequence length="29" mass="3145">EQPEPVGPTKQTEEAKAGTTVLNVLHENQ</sequence>
<organism evidence="2 3">
    <name type="scientific">Adineta steineri</name>
    <dbReference type="NCBI Taxonomy" id="433720"/>
    <lineage>
        <taxon>Eukaryota</taxon>
        <taxon>Metazoa</taxon>
        <taxon>Spiralia</taxon>
        <taxon>Gnathifera</taxon>
        <taxon>Rotifera</taxon>
        <taxon>Eurotatoria</taxon>
        <taxon>Bdelloidea</taxon>
        <taxon>Adinetida</taxon>
        <taxon>Adinetidae</taxon>
        <taxon>Adineta</taxon>
    </lineage>
</organism>
<dbReference type="AlphaFoldDB" id="A0A815VSP6"/>
<proteinExistence type="predicted"/>
<gene>
    <name evidence="2" type="ORF">VCS650_LOCUS43867</name>
</gene>
<feature type="non-terminal residue" evidence="2">
    <location>
        <position position="1"/>
    </location>
</feature>
<accession>A0A815VSP6</accession>
<dbReference type="Proteomes" id="UP000663891">
    <property type="component" value="Unassembled WGS sequence"/>
</dbReference>
<comment type="caution">
    <text evidence="2">The sequence shown here is derived from an EMBL/GenBank/DDBJ whole genome shotgun (WGS) entry which is preliminary data.</text>
</comment>
<feature type="region of interest" description="Disordered" evidence="1">
    <location>
        <begin position="1"/>
        <end position="29"/>
    </location>
</feature>
<protein>
    <submittedName>
        <fullName evidence="2">Uncharacterized protein</fullName>
    </submittedName>
</protein>
<name>A0A815VSP6_9BILA</name>
<reference evidence="2" key="1">
    <citation type="submission" date="2021-02" db="EMBL/GenBank/DDBJ databases">
        <authorList>
            <person name="Nowell W R."/>
        </authorList>
    </citation>
    <scope>NUCLEOTIDE SEQUENCE</scope>
</reference>
<dbReference type="EMBL" id="CAJNON010005537">
    <property type="protein sequence ID" value="CAF1536019.1"/>
    <property type="molecule type" value="Genomic_DNA"/>
</dbReference>
<evidence type="ECO:0000313" key="2">
    <source>
        <dbReference type="EMBL" id="CAF1536019.1"/>
    </source>
</evidence>